<evidence type="ECO:0000256" key="4">
    <source>
        <dbReference type="ARBA" id="ARBA00023157"/>
    </source>
</evidence>
<evidence type="ECO:0000313" key="6">
    <source>
        <dbReference type="EMBL" id="KGM14009.1"/>
    </source>
</evidence>
<organism evidence="6 7">
    <name type="scientific">Cellulomonas bogoriensis 69B4 = DSM 16987</name>
    <dbReference type="NCBI Taxonomy" id="1386082"/>
    <lineage>
        <taxon>Bacteria</taxon>
        <taxon>Bacillati</taxon>
        <taxon>Actinomycetota</taxon>
        <taxon>Actinomycetes</taxon>
        <taxon>Micrococcales</taxon>
        <taxon>Cellulomonadaceae</taxon>
        <taxon>Cellulomonas</taxon>
    </lineage>
</organism>
<dbReference type="AlphaFoldDB" id="A0A0A0C3Q1"/>
<feature type="chain" id="PRO_5039220371" evidence="5">
    <location>
        <begin position="28"/>
        <end position="293"/>
    </location>
</feature>
<keyword evidence="3" id="KW-0378">Hydrolase</keyword>
<protein>
    <submittedName>
        <fullName evidence="6">Cutinase</fullName>
    </submittedName>
</protein>
<dbReference type="Gene3D" id="3.40.50.1820">
    <property type="entry name" value="alpha/beta hydrolase"/>
    <property type="match status" value="1"/>
</dbReference>
<sequence>MSITPGGRKVAAALITTAALTSTAAIATPATAAAPVAGPVATSTGDCPDVHVVFARGTGEPRGLGIVGRPFVSDLGDALPTMTVTSYAVNYSANASQTSAGPGAGDMTSHVTSMAARCPGTQFVLGGYSQGATVTSIAVGARSTSIRSRVLPANLEPRVAAVVVFGNPLGLTRRTIASEAPAYAAKSRDYCNRSDTVCGGRGDARGGHLAYVSNGSVADGAAFAASLVGVAPGDPASCVTARAVDHVEADRAFRSVLRAYARGSRDPLGRLTSSDLVSLQRTGQDSWSVVPAC</sequence>
<evidence type="ECO:0000256" key="2">
    <source>
        <dbReference type="ARBA" id="ARBA00022487"/>
    </source>
</evidence>
<dbReference type="GO" id="GO:0052689">
    <property type="term" value="F:carboxylic ester hydrolase activity"/>
    <property type="evidence" value="ECO:0007669"/>
    <property type="project" value="UniProtKB-KW"/>
</dbReference>
<dbReference type="SUPFAM" id="SSF53474">
    <property type="entry name" value="alpha/beta-Hydrolases"/>
    <property type="match status" value="1"/>
</dbReference>
<evidence type="ECO:0000313" key="7">
    <source>
        <dbReference type="Proteomes" id="UP000054314"/>
    </source>
</evidence>
<dbReference type="SMART" id="SM01110">
    <property type="entry name" value="Cutinase"/>
    <property type="match status" value="1"/>
</dbReference>
<gene>
    <name evidence="6" type="ORF">N869_06560</name>
</gene>
<dbReference type="EMBL" id="AXCZ01000016">
    <property type="protein sequence ID" value="KGM14009.1"/>
    <property type="molecule type" value="Genomic_DNA"/>
</dbReference>
<dbReference type="Pfam" id="PF01083">
    <property type="entry name" value="Cutinase"/>
    <property type="match status" value="1"/>
</dbReference>
<accession>A0A0A0C3Q1</accession>
<feature type="signal peptide" evidence="5">
    <location>
        <begin position="1"/>
        <end position="27"/>
    </location>
</feature>
<name>A0A0A0C3Q1_9CELL</name>
<evidence type="ECO:0000256" key="3">
    <source>
        <dbReference type="ARBA" id="ARBA00022801"/>
    </source>
</evidence>
<evidence type="ECO:0000256" key="1">
    <source>
        <dbReference type="ARBA" id="ARBA00007534"/>
    </source>
</evidence>
<keyword evidence="4" id="KW-1015">Disulfide bond</keyword>
<dbReference type="PANTHER" id="PTHR33630">
    <property type="entry name" value="CUTINASE RV1984C-RELATED-RELATED"/>
    <property type="match status" value="1"/>
</dbReference>
<keyword evidence="2" id="KW-0719">Serine esterase</keyword>
<keyword evidence="7" id="KW-1185">Reference proteome</keyword>
<evidence type="ECO:0000256" key="5">
    <source>
        <dbReference type="SAM" id="SignalP"/>
    </source>
</evidence>
<dbReference type="OrthoDB" id="3690529at2"/>
<comment type="caution">
    <text evidence="6">The sequence shown here is derived from an EMBL/GenBank/DDBJ whole genome shotgun (WGS) entry which is preliminary data.</text>
</comment>
<dbReference type="RefSeq" id="WP_084136368.1">
    <property type="nucleotide sequence ID" value="NZ_AXCZ01000016.1"/>
</dbReference>
<dbReference type="Proteomes" id="UP000054314">
    <property type="component" value="Unassembled WGS sequence"/>
</dbReference>
<dbReference type="PANTHER" id="PTHR33630:SF9">
    <property type="entry name" value="CUTINASE 4"/>
    <property type="match status" value="1"/>
</dbReference>
<keyword evidence="5" id="KW-0732">Signal</keyword>
<proteinExistence type="inferred from homology"/>
<dbReference type="InterPro" id="IPR029058">
    <property type="entry name" value="AB_hydrolase_fold"/>
</dbReference>
<comment type="similarity">
    <text evidence="1">Belongs to the cutinase family.</text>
</comment>
<dbReference type="InterPro" id="IPR000675">
    <property type="entry name" value="Cutinase/axe"/>
</dbReference>
<reference evidence="6 7" key="1">
    <citation type="submission" date="2013-08" db="EMBL/GenBank/DDBJ databases">
        <title>Genome sequencing of Cellulomonas bogoriensis 69B4.</title>
        <authorList>
            <person name="Chen F."/>
            <person name="Li Y."/>
            <person name="Wang G."/>
        </authorList>
    </citation>
    <scope>NUCLEOTIDE SEQUENCE [LARGE SCALE GENOMIC DNA]</scope>
    <source>
        <strain evidence="6 7">69B4</strain>
    </source>
</reference>